<proteinExistence type="predicted"/>
<keyword evidence="2" id="KW-1185">Reference proteome</keyword>
<organism evidence="1 2">
    <name type="scientific">Sphingomonas lycopersici</name>
    <dbReference type="NCBI Taxonomy" id="2951807"/>
    <lineage>
        <taxon>Bacteria</taxon>
        <taxon>Pseudomonadati</taxon>
        <taxon>Pseudomonadota</taxon>
        <taxon>Alphaproteobacteria</taxon>
        <taxon>Sphingomonadales</taxon>
        <taxon>Sphingomonadaceae</taxon>
        <taxon>Sphingomonas</taxon>
    </lineage>
</organism>
<dbReference type="Proteomes" id="UP001165565">
    <property type="component" value="Unassembled WGS sequence"/>
</dbReference>
<reference evidence="1" key="1">
    <citation type="submission" date="2022-06" db="EMBL/GenBank/DDBJ databases">
        <title>Sphingomonas sp. nov. isolated from rhizosphere soil of tomato.</title>
        <authorList>
            <person name="Dong H."/>
            <person name="Gao R."/>
        </authorList>
    </citation>
    <scope>NUCLEOTIDE SEQUENCE</scope>
    <source>
        <strain evidence="1">MMSM24</strain>
    </source>
</reference>
<dbReference type="RefSeq" id="WP_265269712.1">
    <property type="nucleotide sequence ID" value="NZ_JANFAV010000012.1"/>
</dbReference>
<evidence type="ECO:0000313" key="2">
    <source>
        <dbReference type="Proteomes" id="UP001165565"/>
    </source>
</evidence>
<dbReference type="AlphaFoldDB" id="A0AA41ZGQ8"/>
<protein>
    <submittedName>
        <fullName evidence="1">Uncharacterized protein</fullName>
    </submittedName>
</protein>
<evidence type="ECO:0000313" key="1">
    <source>
        <dbReference type="EMBL" id="MCW6536306.1"/>
    </source>
</evidence>
<name>A0AA41ZGQ8_9SPHN</name>
<accession>A0AA41ZGQ8</accession>
<dbReference type="EMBL" id="JANFAV010000012">
    <property type="protein sequence ID" value="MCW6536306.1"/>
    <property type="molecule type" value="Genomic_DNA"/>
</dbReference>
<gene>
    <name evidence="1" type="ORF">NEE01_16120</name>
</gene>
<comment type="caution">
    <text evidence="1">The sequence shown here is derived from an EMBL/GenBank/DDBJ whole genome shotgun (WGS) entry which is preliminary data.</text>
</comment>
<sequence>MRQLTEQEYLRARLRKSAEMSLAAADQRVTRVHREFADRYAARLASLGVILRTSRPAPTLRMTSRGGQSSPT</sequence>